<dbReference type="Proteomes" id="UP001165960">
    <property type="component" value="Unassembled WGS sequence"/>
</dbReference>
<evidence type="ECO:0000313" key="1">
    <source>
        <dbReference type="EMBL" id="KAJ9075221.1"/>
    </source>
</evidence>
<dbReference type="EMBL" id="QTSX02002583">
    <property type="protein sequence ID" value="KAJ9075221.1"/>
    <property type="molecule type" value="Genomic_DNA"/>
</dbReference>
<dbReference type="EC" id="3.1.13.4" evidence="1"/>
<keyword evidence="2" id="KW-1185">Reference proteome</keyword>
<keyword evidence="1" id="KW-0378">Hydrolase</keyword>
<accession>A0ACC2TLH4</accession>
<reference evidence="1" key="1">
    <citation type="submission" date="2022-04" db="EMBL/GenBank/DDBJ databases">
        <title>Genome of the entomopathogenic fungus Entomophthora muscae.</title>
        <authorList>
            <person name="Elya C."/>
            <person name="Lovett B.R."/>
            <person name="Lee E."/>
            <person name="Macias A.M."/>
            <person name="Hajek A.E."/>
            <person name="De Bivort B.L."/>
            <person name="Kasson M.T."/>
            <person name="De Fine Licht H.H."/>
            <person name="Stajich J.E."/>
        </authorList>
    </citation>
    <scope>NUCLEOTIDE SEQUENCE</scope>
    <source>
        <strain evidence="1">Berkeley</strain>
    </source>
</reference>
<sequence length="691" mass="76762">MNDKENLMNGYPPGGQGYAIQPYMVYGSGINPQSMHSHSLNSGISTPAHVNPTLGYHQTPSQNMFNSNSRYLGPQKGLGMPYAGGNVNQLNSALNEGRNQHISSSINPGMMSNGNHSVLPVSSMLSQKMASLVITSRATLTPFAAAKQSTRTSYREDAEQWTILDMTGMRLKSLSPQLFQYSFLTVLHLAHNYLTYLPPEISQLKALTKLDISGNAINMLPPELGLLVNLKELLLFDNSLVHLPGGLGSLYRLETLGLEGNPMNETIKMKLHKDGAAGVISFLRDTYDDHELPPPRRWEAIERDSKDDSEKLRVMSYNVLCEKYATPQQYGYTPSWALDWSYRKERILNEITQHSSDIICLQEIEAGQYETTFKPILQKSGYDGVFWCKTRAKTMPEKDRSSVDGCATFFKTSKLELIESRIVEFNAVVGREEFKSQDTFNRLMNKDNVAGLVLFETVEKKTRLLVANAHVHWDPEYADVKLVQVAVLTKEMEAIVEQHTKKLQTSAKDHPLPNHQRLPVLLAGDFNSLPDSGVYKFLEDGTIGPDHVDLKGRSYGTFTKNGVSHNLFLKSSCNMIFTNFTPTFTGTIDYIWYTPSCLTITQVLGGVDESYTSKYVGFPNVHFPSDHIPLLIEIKLKAKSKTSSKPQFASYNAGGRSAASYAPLTGTGPSTQSFNQKKGSAPSSHPGRGSK</sequence>
<name>A0ACC2TLH4_9FUNG</name>
<evidence type="ECO:0000313" key="2">
    <source>
        <dbReference type="Proteomes" id="UP001165960"/>
    </source>
</evidence>
<protein>
    <submittedName>
        <fullName evidence="1">Glucose-repressible alcohol dehydrogenase transcriptional effector</fullName>
        <ecNumber evidence="1">3.1.13.4</ecNumber>
    </submittedName>
</protein>
<comment type="caution">
    <text evidence="1">The sequence shown here is derived from an EMBL/GenBank/DDBJ whole genome shotgun (WGS) entry which is preliminary data.</text>
</comment>
<organism evidence="1 2">
    <name type="scientific">Entomophthora muscae</name>
    <dbReference type="NCBI Taxonomy" id="34485"/>
    <lineage>
        <taxon>Eukaryota</taxon>
        <taxon>Fungi</taxon>
        <taxon>Fungi incertae sedis</taxon>
        <taxon>Zoopagomycota</taxon>
        <taxon>Entomophthoromycotina</taxon>
        <taxon>Entomophthoromycetes</taxon>
        <taxon>Entomophthorales</taxon>
        <taxon>Entomophthoraceae</taxon>
        <taxon>Entomophthora</taxon>
    </lineage>
</organism>
<gene>
    <name evidence="1" type="primary">CCR4_3</name>
    <name evidence="1" type="ORF">DSO57_1038124</name>
</gene>
<proteinExistence type="predicted"/>